<dbReference type="EMBL" id="AFQE01000034">
    <property type="protein sequence ID" value="EGQ77822.1"/>
    <property type="molecule type" value="Genomic_DNA"/>
</dbReference>
<gene>
    <name evidence="1" type="ORF">HMPREF9418_0712</name>
</gene>
<dbReference type="AlphaFoldDB" id="A0AA36XLA7"/>
<protein>
    <submittedName>
        <fullName evidence="1">Uncharacterized protein</fullName>
    </submittedName>
</protein>
<reference evidence="1 2" key="1">
    <citation type="submission" date="2011-05" db="EMBL/GenBank/DDBJ databases">
        <authorList>
            <person name="Muzny D."/>
            <person name="Qin X."/>
            <person name="Deng J."/>
            <person name="Jiang H."/>
            <person name="Liu Y."/>
            <person name="Qu J."/>
            <person name="Song X.-Z."/>
            <person name="Zhang L."/>
            <person name="Thornton R."/>
            <person name="Coyle M."/>
            <person name="Francisco L."/>
            <person name="Jackson L."/>
            <person name="Javaid M."/>
            <person name="Korchina V."/>
            <person name="Kovar C."/>
            <person name="Mata R."/>
            <person name="Mathew T."/>
            <person name="Ngo R."/>
            <person name="Nguyen L."/>
            <person name="Nguyen N."/>
            <person name="Okwuonu G."/>
            <person name="Ongeri F."/>
            <person name="Pham C."/>
            <person name="Simmons D."/>
            <person name="Wilczek-Boney K."/>
            <person name="Hale W."/>
            <person name="Jakkamsetti A."/>
            <person name="Pham P."/>
            <person name="Ruth R."/>
            <person name="San Lucas F."/>
            <person name="Warren J."/>
            <person name="Zhang J."/>
            <person name="Zhao Z."/>
            <person name="Zhou C."/>
            <person name="Zhu D."/>
            <person name="Lee S."/>
            <person name="Bess C."/>
            <person name="Blankenburg K."/>
            <person name="Forbes L."/>
            <person name="Fu Q."/>
            <person name="Gubbala S."/>
            <person name="Hirani K."/>
            <person name="Jayaseelan J.C."/>
            <person name="Lara F."/>
            <person name="Munidasa M."/>
            <person name="Palculict T."/>
            <person name="Patil S."/>
            <person name="Pu L.-L."/>
            <person name="Saada N."/>
            <person name="Tang L."/>
            <person name="Weissenberger G."/>
            <person name="Zhu Y."/>
            <person name="Hemphill L."/>
            <person name="Shang Y."/>
            <person name="Youmans B."/>
            <person name="Ayvaz T."/>
            <person name="Ross M."/>
            <person name="Santibanez J."/>
            <person name="Aqrawi P."/>
            <person name="Gross S."/>
            <person name="Joshi V."/>
            <person name="Fowler G."/>
            <person name="Nazareth L."/>
            <person name="Reid J."/>
            <person name="Worley K."/>
            <person name="Petrosino J."/>
            <person name="Highlander S."/>
            <person name="Gibbs R."/>
        </authorList>
    </citation>
    <scope>NUCLEOTIDE SEQUENCE [LARGE SCALE GENOMIC DNA]</scope>
    <source>
        <strain evidence="1 2">ATCC 33926</strain>
    </source>
</reference>
<name>A0AA36XLA7_9NEIS</name>
<accession>A0AA36XLA7</accession>
<dbReference type="Proteomes" id="UP000004982">
    <property type="component" value="Unassembled WGS sequence"/>
</dbReference>
<evidence type="ECO:0000313" key="2">
    <source>
        <dbReference type="Proteomes" id="UP000004982"/>
    </source>
</evidence>
<sequence>MDVIIKDIKAKGRLKTRYIDFQTTFLMDSNRNAVNPPTPPPSPP</sequence>
<proteinExistence type="predicted"/>
<organism evidence="1 2">
    <name type="scientific">Neisseria macacae ATCC 33926</name>
    <dbReference type="NCBI Taxonomy" id="997348"/>
    <lineage>
        <taxon>Bacteria</taxon>
        <taxon>Pseudomonadati</taxon>
        <taxon>Pseudomonadota</taxon>
        <taxon>Betaproteobacteria</taxon>
        <taxon>Neisseriales</taxon>
        <taxon>Neisseriaceae</taxon>
        <taxon>Neisseria</taxon>
    </lineage>
</organism>
<evidence type="ECO:0000313" key="1">
    <source>
        <dbReference type="EMBL" id="EGQ77822.1"/>
    </source>
</evidence>
<comment type="caution">
    <text evidence="1">The sequence shown here is derived from an EMBL/GenBank/DDBJ whole genome shotgun (WGS) entry which is preliminary data.</text>
</comment>